<reference evidence="1 2" key="1">
    <citation type="submission" date="2020-04" db="EMBL/GenBank/DDBJ databases">
        <title>Perkinsus olseni comparative genomics.</title>
        <authorList>
            <person name="Bogema D.R."/>
        </authorList>
    </citation>
    <scope>NUCLEOTIDE SEQUENCE [LARGE SCALE GENOMIC DNA]</scope>
    <source>
        <strain evidence="1">ATCC PRA-205</strain>
    </source>
</reference>
<organism evidence="1 2">
    <name type="scientific">Perkinsus olseni</name>
    <name type="common">Perkinsus atlanticus</name>
    <dbReference type="NCBI Taxonomy" id="32597"/>
    <lineage>
        <taxon>Eukaryota</taxon>
        <taxon>Sar</taxon>
        <taxon>Alveolata</taxon>
        <taxon>Perkinsozoa</taxon>
        <taxon>Perkinsea</taxon>
        <taxon>Perkinsida</taxon>
        <taxon>Perkinsidae</taxon>
        <taxon>Perkinsus</taxon>
    </lineage>
</organism>
<dbReference type="EMBL" id="JABANM010013296">
    <property type="protein sequence ID" value="KAF4734580.1"/>
    <property type="molecule type" value="Genomic_DNA"/>
</dbReference>
<dbReference type="AlphaFoldDB" id="A0A7J6SQZ2"/>
<name>A0A7J6SQZ2_PEROL</name>
<accession>A0A7J6SQZ2</accession>
<feature type="non-terminal residue" evidence="1">
    <location>
        <position position="59"/>
    </location>
</feature>
<proteinExistence type="predicted"/>
<gene>
    <name evidence="1" type="ORF">FOZ62_030108</name>
</gene>
<sequence length="59" mass="6810">MPKYLRSGGLKWSRGSHRSIGQYWCRWDGQKRLLGATAPFLAYPAPLAVRRFWGTDSVR</sequence>
<dbReference type="Proteomes" id="UP000574390">
    <property type="component" value="Unassembled WGS sequence"/>
</dbReference>
<evidence type="ECO:0000313" key="2">
    <source>
        <dbReference type="Proteomes" id="UP000574390"/>
    </source>
</evidence>
<protein>
    <submittedName>
        <fullName evidence="1">Uncharacterized protein</fullName>
    </submittedName>
</protein>
<comment type="caution">
    <text evidence="1">The sequence shown here is derived from an EMBL/GenBank/DDBJ whole genome shotgun (WGS) entry which is preliminary data.</text>
</comment>
<evidence type="ECO:0000313" key="1">
    <source>
        <dbReference type="EMBL" id="KAF4734580.1"/>
    </source>
</evidence>